<reference evidence="1 2" key="1">
    <citation type="submission" date="2016-01" db="EMBL/GenBank/DDBJ databases">
        <title>Draft genome of the antarctic isolate Shewanella frigidimarina Ag06-30.</title>
        <authorList>
            <person name="Parmeciano Di Noto G."/>
            <person name="Vazquez S."/>
            <person name="Mac Cormack W."/>
            <person name="Iriarte A."/>
            <person name="Quiroga C."/>
        </authorList>
    </citation>
    <scope>NUCLEOTIDE SEQUENCE [LARGE SCALE GENOMIC DNA]</scope>
    <source>
        <strain evidence="1 2">Ag06-30</strain>
    </source>
</reference>
<evidence type="ECO:0000313" key="2">
    <source>
        <dbReference type="Proteomes" id="UP000055702"/>
    </source>
</evidence>
<protein>
    <submittedName>
        <fullName evidence="1">Uncharacterized protein</fullName>
    </submittedName>
</protein>
<gene>
    <name evidence="1" type="ORF">AWJ07_05825</name>
</gene>
<evidence type="ECO:0000313" key="1">
    <source>
        <dbReference type="EMBL" id="KVX00978.1"/>
    </source>
</evidence>
<sequence length="108" mass="12108">MNSHVTTLSKLISEGVVTKIDSSSDYELSTIEDLLNSGYINATPSRPISGDFSYFNVKVNLVGKEWFESQKAKFDLSLSTGDDIVDLKPNFMGIGLNLNALYHRFRRK</sequence>
<comment type="caution">
    <text evidence="1">The sequence shown here is derived from an EMBL/GenBank/DDBJ whole genome shotgun (WGS) entry which is preliminary data.</text>
</comment>
<dbReference type="Proteomes" id="UP000055702">
    <property type="component" value="Unassembled WGS sequence"/>
</dbReference>
<name>A0A106BYK6_SHEFR</name>
<dbReference type="EMBL" id="LRDC01000029">
    <property type="protein sequence ID" value="KVX00978.1"/>
    <property type="molecule type" value="Genomic_DNA"/>
</dbReference>
<dbReference type="AlphaFoldDB" id="A0A106BYK6"/>
<proteinExistence type="predicted"/>
<accession>A0A106BYK6</accession>
<organism evidence="1">
    <name type="scientific">Shewanella frigidimarina</name>
    <dbReference type="NCBI Taxonomy" id="56812"/>
    <lineage>
        <taxon>Bacteria</taxon>
        <taxon>Pseudomonadati</taxon>
        <taxon>Pseudomonadota</taxon>
        <taxon>Gammaproteobacteria</taxon>
        <taxon>Alteromonadales</taxon>
        <taxon>Shewanellaceae</taxon>
        <taxon>Shewanella</taxon>
    </lineage>
</organism>
<dbReference type="RefSeq" id="WP_059746401.1">
    <property type="nucleotide sequence ID" value="NZ_LRDC01000029.1"/>
</dbReference>